<sequence>MHRRGTARRFKGCRGRSTENNRGSMDEEEFEKRLGEVERRIRQTDKRLNEISARESRLHNLVLRLSATGMALSEALQRNKLISPAEFEKRVETHLKSLDQEISEKKTSQYLDNLWKELEGGKG</sequence>
<evidence type="ECO:0000313" key="2">
    <source>
        <dbReference type="EMBL" id="OGF99158.1"/>
    </source>
</evidence>
<dbReference type="Proteomes" id="UP000176992">
    <property type="component" value="Unassembled WGS sequence"/>
</dbReference>
<comment type="caution">
    <text evidence="2">The sequence shown here is derived from an EMBL/GenBank/DDBJ whole genome shotgun (WGS) entry which is preliminary data.</text>
</comment>
<feature type="compositionally biased region" description="Basic residues" evidence="1">
    <location>
        <begin position="1"/>
        <end position="14"/>
    </location>
</feature>
<reference evidence="2 3" key="1">
    <citation type="journal article" date="2016" name="Nat. Commun.">
        <title>Thousands of microbial genomes shed light on interconnected biogeochemical processes in an aquifer system.</title>
        <authorList>
            <person name="Anantharaman K."/>
            <person name="Brown C.T."/>
            <person name="Hug L.A."/>
            <person name="Sharon I."/>
            <person name="Castelle C.J."/>
            <person name="Probst A.J."/>
            <person name="Thomas B.C."/>
            <person name="Singh A."/>
            <person name="Wilkins M.J."/>
            <person name="Karaoz U."/>
            <person name="Brodie E.L."/>
            <person name="Williams K.H."/>
            <person name="Hubbard S.S."/>
            <person name="Banfield J.F."/>
        </authorList>
    </citation>
    <scope>NUCLEOTIDE SEQUENCE [LARGE SCALE GENOMIC DNA]</scope>
</reference>
<evidence type="ECO:0000313" key="3">
    <source>
        <dbReference type="Proteomes" id="UP000176992"/>
    </source>
</evidence>
<feature type="region of interest" description="Disordered" evidence="1">
    <location>
        <begin position="1"/>
        <end position="32"/>
    </location>
</feature>
<organism evidence="2 3">
    <name type="scientific">Candidatus Glassbacteria bacterium GWA2_58_10</name>
    <dbReference type="NCBI Taxonomy" id="1817865"/>
    <lineage>
        <taxon>Bacteria</taxon>
        <taxon>Candidatus Glassiibacteriota</taxon>
    </lineage>
</organism>
<evidence type="ECO:0000256" key="1">
    <source>
        <dbReference type="SAM" id="MobiDB-lite"/>
    </source>
</evidence>
<proteinExistence type="predicted"/>
<gene>
    <name evidence="2" type="ORF">A2Z86_01540</name>
</gene>
<dbReference type="EMBL" id="MFIV01000040">
    <property type="protein sequence ID" value="OGF99158.1"/>
    <property type="molecule type" value="Genomic_DNA"/>
</dbReference>
<name>A0A1F5YG43_9BACT</name>
<protein>
    <submittedName>
        <fullName evidence="2">Uncharacterized protein</fullName>
    </submittedName>
</protein>
<dbReference type="AlphaFoldDB" id="A0A1F5YG43"/>
<accession>A0A1F5YG43</accession>